<name>A0A3B1ANY8_9ZZZZ</name>
<dbReference type="InterPro" id="IPR040198">
    <property type="entry name" value="Fido_containing"/>
</dbReference>
<sequence length="330" mass="38168">MGSSLYILSIIPACFSQVKEQVTTGFFVINCNKISYLDKLDRLQNAFVYATKLSEAIGVSRRTLLNWRNKPESISVEYRLNIDVLYCRLFLIPEWDQPGQTFKPVLLPDDMPHNEAFFLPFLRQLSYGTIEIETDMAKADFDRIIDGEKLPRNMDRRTFLEGFNAYFTHKWLWQYIVERGDPLMITEERIKSLHTEFIRGIHENTGEYSKNIRVMGQLDSVQTTEPEDIAEEVNRWVFKEAKSATLEEIARAHAYFILIHPFGDGNGRVGRALMMVQCLNARLMPPVLDGENRAMYYAAMEHAMVHGRYMPLTRLFHEAAQRGLVQGARG</sequence>
<protein>
    <recommendedName>
        <fullName evidence="1">Fido domain-containing protein</fullName>
    </recommendedName>
</protein>
<dbReference type="AlphaFoldDB" id="A0A3B1ANY8"/>
<dbReference type="EMBL" id="UOFU01000217">
    <property type="protein sequence ID" value="VAX01078.1"/>
    <property type="molecule type" value="Genomic_DNA"/>
</dbReference>
<dbReference type="Pfam" id="PF02661">
    <property type="entry name" value="Fic"/>
    <property type="match status" value="1"/>
</dbReference>
<dbReference type="InterPro" id="IPR003812">
    <property type="entry name" value="Fido"/>
</dbReference>
<dbReference type="PANTHER" id="PTHR13504:SF38">
    <property type="entry name" value="FIDO DOMAIN-CONTAINING PROTEIN"/>
    <property type="match status" value="1"/>
</dbReference>
<dbReference type="PROSITE" id="PS51459">
    <property type="entry name" value="FIDO"/>
    <property type="match status" value="1"/>
</dbReference>
<evidence type="ECO:0000259" key="1">
    <source>
        <dbReference type="PROSITE" id="PS51459"/>
    </source>
</evidence>
<dbReference type="SUPFAM" id="SSF140931">
    <property type="entry name" value="Fic-like"/>
    <property type="match status" value="1"/>
</dbReference>
<dbReference type="InterPro" id="IPR036597">
    <property type="entry name" value="Fido-like_dom_sf"/>
</dbReference>
<reference evidence="2" key="1">
    <citation type="submission" date="2018-06" db="EMBL/GenBank/DDBJ databases">
        <authorList>
            <person name="Zhirakovskaya E."/>
        </authorList>
    </citation>
    <scope>NUCLEOTIDE SEQUENCE</scope>
</reference>
<dbReference type="PANTHER" id="PTHR13504">
    <property type="entry name" value="FIDO DOMAIN-CONTAINING PROTEIN DDB_G0283145"/>
    <property type="match status" value="1"/>
</dbReference>
<feature type="domain" description="Fido" evidence="1">
    <location>
        <begin position="185"/>
        <end position="318"/>
    </location>
</feature>
<proteinExistence type="predicted"/>
<organism evidence="2">
    <name type="scientific">hydrothermal vent metagenome</name>
    <dbReference type="NCBI Taxonomy" id="652676"/>
    <lineage>
        <taxon>unclassified sequences</taxon>
        <taxon>metagenomes</taxon>
        <taxon>ecological metagenomes</taxon>
    </lineage>
</organism>
<accession>A0A3B1ANY8</accession>
<gene>
    <name evidence="2" type="ORF">MNBD_GAMMA20-1805</name>
</gene>
<evidence type="ECO:0000313" key="2">
    <source>
        <dbReference type="EMBL" id="VAX01078.1"/>
    </source>
</evidence>
<dbReference type="Gene3D" id="1.10.3290.10">
    <property type="entry name" value="Fido-like domain"/>
    <property type="match status" value="1"/>
</dbReference>